<dbReference type="EMBL" id="MU002236">
    <property type="protein sequence ID" value="KAF2788214.1"/>
    <property type="molecule type" value="Genomic_DNA"/>
</dbReference>
<sequence>APAGKKASKPFFKTDIPFTETQWPQTAHQDQKIILDLLCNLVEPLGHYRETHLPPSKGTKRKRHPPSASSPDTSSPPPAPPALTQHLLIGLNSITRHLSTLAAANAPSTTRAPQLQPSPPAGESVPKLPASEPKSLPKITLLILPTLTPSTSLAHAHLPTLLYLSSKPSTVTTTPSTSPSPSPSPRLVTLPPSSEARIASALHIPRVGAIAVLEGAPGADTLVQYVREKVGVVECAWVEEGMRAEWRGVKGS</sequence>
<feature type="compositionally biased region" description="Low complexity" evidence="1">
    <location>
        <begin position="168"/>
        <end position="177"/>
    </location>
</feature>
<proteinExistence type="predicted"/>
<gene>
    <name evidence="2" type="ORF">K505DRAFT_206165</name>
</gene>
<organism evidence="2 3">
    <name type="scientific">Melanomma pulvis-pyrius CBS 109.77</name>
    <dbReference type="NCBI Taxonomy" id="1314802"/>
    <lineage>
        <taxon>Eukaryota</taxon>
        <taxon>Fungi</taxon>
        <taxon>Dikarya</taxon>
        <taxon>Ascomycota</taxon>
        <taxon>Pezizomycotina</taxon>
        <taxon>Dothideomycetes</taxon>
        <taxon>Pleosporomycetidae</taxon>
        <taxon>Pleosporales</taxon>
        <taxon>Melanommataceae</taxon>
        <taxon>Melanomma</taxon>
    </lineage>
</organism>
<dbReference type="PANTHER" id="PTHR28272:SF1">
    <property type="entry name" value="RIBONUCLEASES P_MRP PROTEIN SUBUNIT POP3"/>
    <property type="match status" value="1"/>
</dbReference>
<reference evidence="2" key="1">
    <citation type="journal article" date="2020" name="Stud. Mycol.">
        <title>101 Dothideomycetes genomes: a test case for predicting lifestyles and emergence of pathogens.</title>
        <authorList>
            <person name="Haridas S."/>
            <person name="Albert R."/>
            <person name="Binder M."/>
            <person name="Bloem J."/>
            <person name="Labutti K."/>
            <person name="Salamov A."/>
            <person name="Andreopoulos B."/>
            <person name="Baker S."/>
            <person name="Barry K."/>
            <person name="Bills G."/>
            <person name="Bluhm B."/>
            <person name="Cannon C."/>
            <person name="Castanera R."/>
            <person name="Culley D."/>
            <person name="Daum C."/>
            <person name="Ezra D."/>
            <person name="Gonzalez J."/>
            <person name="Henrissat B."/>
            <person name="Kuo A."/>
            <person name="Liang C."/>
            <person name="Lipzen A."/>
            <person name="Lutzoni F."/>
            <person name="Magnuson J."/>
            <person name="Mondo S."/>
            <person name="Nolan M."/>
            <person name="Ohm R."/>
            <person name="Pangilinan J."/>
            <person name="Park H.-J."/>
            <person name="Ramirez L."/>
            <person name="Alfaro M."/>
            <person name="Sun H."/>
            <person name="Tritt A."/>
            <person name="Yoshinaga Y."/>
            <person name="Zwiers L.-H."/>
            <person name="Turgeon B."/>
            <person name="Goodwin S."/>
            <person name="Spatafora J."/>
            <person name="Crous P."/>
            <person name="Grigoriev I."/>
        </authorList>
    </citation>
    <scope>NUCLEOTIDE SEQUENCE</scope>
    <source>
        <strain evidence="2">CBS 109.77</strain>
    </source>
</reference>
<feature type="non-terminal residue" evidence="2">
    <location>
        <position position="1"/>
    </location>
</feature>
<dbReference type="GO" id="GO:0004526">
    <property type="term" value="F:ribonuclease P activity"/>
    <property type="evidence" value="ECO:0007669"/>
    <property type="project" value="TreeGrafter"/>
</dbReference>
<feature type="region of interest" description="Disordered" evidence="1">
    <location>
        <begin position="105"/>
        <end position="132"/>
    </location>
</feature>
<keyword evidence="3" id="KW-1185">Reference proteome</keyword>
<name>A0A6A6WWF2_9PLEO</name>
<dbReference type="AlphaFoldDB" id="A0A6A6WWF2"/>
<dbReference type="OrthoDB" id="20109at2759"/>
<accession>A0A6A6WWF2</accession>
<evidence type="ECO:0000313" key="3">
    <source>
        <dbReference type="Proteomes" id="UP000799757"/>
    </source>
</evidence>
<dbReference type="GO" id="GO:0034965">
    <property type="term" value="P:intronic box C/D snoRNA processing"/>
    <property type="evidence" value="ECO:0007669"/>
    <property type="project" value="TreeGrafter"/>
</dbReference>
<dbReference type="PANTHER" id="PTHR28272">
    <property type="entry name" value="RIBONUCLEASES P/MRP PROTEIN SUBUNIT POP3"/>
    <property type="match status" value="1"/>
</dbReference>
<dbReference type="GO" id="GO:0000172">
    <property type="term" value="C:ribonuclease MRP complex"/>
    <property type="evidence" value="ECO:0007669"/>
    <property type="project" value="TreeGrafter"/>
</dbReference>
<feature type="compositionally biased region" description="Polar residues" evidence="1">
    <location>
        <begin position="106"/>
        <end position="115"/>
    </location>
</feature>
<evidence type="ECO:0000313" key="2">
    <source>
        <dbReference type="EMBL" id="KAF2788214.1"/>
    </source>
</evidence>
<dbReference type="GO" id="GO:0006364">
    <property type="term" value="P:rRNA processing"/>
    <property type="evidence" value="ECO:0007669"/>
    <property type="project" value="InterPro"/>
</dbReference>
<dbReference type="GO" id="GO:0005829">
    <property type="term" value="C:cytosol"/>
    <property type="evidence" value="ECO:0007669"/>
    <property type="project" value="TreeGrafter"/>
</dbReference>
<dbReference type="Proteomes" id="UP000799757">
    <property type="component" value="Unassembled WGS sequence"/>
</dbReference>
<feature type="non-terminal residue" evidence="2">
    <location>
        <position position="252"/>
    </location>
</feature>
<feature type="region of interest" description="Disordered" evidence="1">
    <location>
        <begin position="49"/>
        <end position="84"/>
    </location>
</feature>
<feature type="region of interest" description="Disordered" evidence="1">
    <location>
        <begin position="168"/>
        <end position="189"/>
    </location>
</feature>
<protein>
    <submittedName>
        <fullName evidence="2">Uncharacterized protein</fullName>
    </submittedName>
</protein>
<dbReference type="GO" id="GO:0005655">
    <property type="term" value="C:nucleolar ribonuclease P complex"/>
    <property type="evidence" value="ECO:0007669"/>
    <property type="project" value="TreeGrafter"/>
</dbReference>
<dbReference type="GO" id="GO:0008033">
    <property type="term" value="P:tRNA processing"/>
    <property type="evidence" value="ECO:0007669"/>
    <property type="project" value="InterPro"/>
</dbReference>
<evidence type="ECO:0000256" key="1">
    <source>
        <dbReference type="SAM" id="MobiDB-lite"/>
    </source>
</evidence>
<dbReference type="InterPro" id="IPR013241">
    <property type="entry name" value="RNase_P_Pop3"/>
</dbReference>
<dbReference type="GO" id="GO:0000171">
    <property type="term" value="F:ribonuclease MRP activity"/>
    <property type="evidence" value="ECO:0007669"/>
    <property type="project" value="TreeGrafter"/>
</dbReference>